<dbReference type="VEuPathDB" id="FungiDB:HGUI_02142"/>
<dbReference type="SUPFAM" id="SSF56752">
    <property type="entry name" value="D-aminoacid aminotransferase-like PLP-dependent enzymes"/>
    <property type="match status" value="1"/>
</dbReference>
<dbReference type="InterPro" id="IPR036038">
    <property type="entry name" value="Aminotransferase-like"/>
</dbReference>
<evidence type="ECO:0000313" key="2">
    <source>
        <dbReference type="Proteomes" id="UP000183365"/>
    </source>
</evidence>
<dbReference type="Gene3D" id="3.20.10.10">
    <property type="entry name" value="D-amino Acid Aminotransferase, subunit A, domain 2"/>
    <property type="match status" value="1"/>
</dbReference>
<keyword evidence="2" id="KW-1185">Reference proteome</keyword>
<gene>
    <name evidence="1" type="ORF">HGUI_02142</name>
</gene>
<reference evidence="2" key="1">
    <citation type="submission" date="2016-11" db="EMBL/GenBank/DDBJ databases">
        <authorList>
            <person name="Guldener U."/>
        </authorList>
    </citation>
    <scope>NUCLEOTIDE SEQUENCE [LARGE SCALE GENOMIC DNA]</scope>
</reference>
<dbReference type="EMBL" id="FQNF01000034">
    <property type="protein sequence ID" value="SGZ39942.1"/>
    <property type="molecule type" value="Genomic_DNA"/>
</dbReference>
<evidence type="ECO:0008006" key="3">
    <source>
        <dbReference type="Google" id="ProtNLM"/>
    </source>
</evidence>
<dbReference type="Proteomes" id="UP000183365">
    <property type="component" value="Unassembled WGS sequence"/>
</dbReference>
<dbReference type="InterPro" id="IPR001544">
    <property type="entry name" value="Aminotrans_IV"/>
</dbReference>
<accession>A0A1L0FK15</accession>
<proteinExistence type="predicted"/>
<dbReference type="OrthoDB" id="5288718at2759"/>
<name>A0A1L0FK15_9ASCO</name>
<dbReference type="AlphaFoldDB" id="A0A1L0FK15"/>
<organism evidence="1 2">
    <name type="scientific">Hanseniaspora guilliermondii</name>
    <dbReference type="NCBI Taxonomy" id="56406"/>
    <lineage>
        <taxon>Eukaryota</taxon>
        <taxon>Fungi</taxon>
        <taxon>Dikarya</taxon>
        <taxon>Ascomycota</taxon>
        <taxon>Saccharomycotina</taxon>
        <taxon>Saccharomycetes</taxon>
        <taxon>Saccharomycodales</taxon>
        <taxon>Saccharomycodaceae</taxon>
        <taxon>Hanseniaspora</taxon>
    </lineage>
</organism>
<dbReference type="InterPro" id="IPR043132">
    <property type="entry name" value="BCAT-like_C"/>
</dbReference>
<dbReference type="GO" id="GO:0003824">
    <property type="term" value="F:catalytic activity"/>
    <property type="evidence" value="ECO:0007669"/>
    <property type="project" value="InterPro"/>
</dbReference>
<dbReference type="Pfam" id="PF01063">
    <property type="entry name" value="Aminotran_4"/>
    <property type="match status" value="1"/>
</dbReference>
<protein>
    <recommendedName>
        <fullName evidence="3">Aminodeoxychorismate lyase</fullName>
    </recommendedName>
</protein>
<evidence type="ECO:0000313" key="1">
    <source>
        <dbReference type="EMBL" id="SGZ39942.1"/>
    </source>
</evidence>
<sequence length="381" mass="44107">MPFDINEYIDLDKKNKIINKIKHESLFTDKDFELLSTIRYDPNLSKGNGKFNSLLNVQDANVNRIDDMFLFDENVNLLDMIEGNLNLQRIQQEEEGDQYLDLNAANEQELMEIYYYRFFLLGEHLKRLQFTMTYFGLGEYEIDLRLLMDILLRAIPLQDQAEQDIIFEDGDEDDDITLSEIMTKLYAKTTAYKLRLLVNKKGDIRCEAYPITTKPPIISNYVMENLFQGFLDNAPTHKVYIYDTKISPSCFTSFKTTYRDHYNKAREQMAKLHEGQAGPCEILLFNTAGELMEGSISNCYAKFYFEDKWFYASPSLSTGCLCGVVRNFLVTKGIVTEMKRIDVTQLIDGDEILLSNGIMGVFKGQIVKPEGFQFKPLDENL</sequence>